<dbReference type="Pfam" id="PF00990">
    <property type="entry name" value="GGDEF"/>
    <property type="match status" value="1"/>
</dbReference>
<dbReference type="InterPro" id="IPR001610">
    <property type="entry name" value="PAC"/>
</dbReference>
<feature type="domain" description="PAC" evidence="2">
    <location>
        <begin position="491"/>
        <end position="541"/>
    </location>
</feature>
<dbReference type="InterPro" id="IPR000700">
    <property type="entry name" value="PAS-assoc_C"/>
</dbReference>
<feature type="domain" description="GGDEF" evidence="3">
    <location>
        <begin position="570"/>
        <end position="702"/>
    </location>
</feature>
<dbReference type="SMART" id="SM00086">
    <property type="entry name" value="PAC"/>
    <property type="match status" value="3"/>
</dbReference>
<accession>A0A543LJ69</accession>
<dbReference type="EMBL" id="VFPV01000001">
    <property type="protein sequence ID" value="TQN07335.1"/>
    <property type="molecule type" value="Genomic_DNA"/>
</dbReference>
<feature type="domain" description="PAC" evidence="2">
    <location>
        <begin position="118"/>
        <end position="169"/>
    </location>
</feature>
<gene>
    <name evidence="4" type="ORF">BDD18_0446</name>
</gene>
<proteinExistence type="predicted"/>
<dbReference type="InterPro" id="IPR013656">
    <property type="entry name" value="PAS_4"/>
</dbReference>
<dbReference type="PANTHER" id="PTHR44757">
    <property type="entry name" value="DIGUANYLATE CYCLASE DGCP"/>
    <property type="match status" value="1"/>
</dbReference>
<dbReference type="InterPro" id="IPR043128">
    <property type="entry name" value="Rev_trsase/Diguanyl_cyclase"/>
</dbReference>
<dbReference type="FunFam" id="3.30.70.270:FF:000001">
    <property type="entry name" value="Diguanylate cyclase domain protein"/>
    <property type="match status" value="1"/>
</dbReference>
<dbReference type="NCBIfam" id="TIGR00229">
    <property type="entry name" value="sensory_box"/>
    <property type="match status" value="2"/>
</dbReference>
<dbReference type="Proteomes" id="UP000316993">
    <property type="component" value="Unassembled WGS sequence"/>
</dbReference>
<dbReference type="SMART" id="SM00267">
    <property type="entry name" value="GGDEF"/>
    <property type="match status" value="1"/>
</dbReference>
<dbReference type="NCBIfam" id="TIGR00254">
    <property type="entry name" value="GGDEF"/>
    <property type="match status" value="1"/>
</dbReference>
<dbReference type="PROSITE" id="PS50113">
    <property type="entry name" value="PAC"/>
    <property type="match status" value="4"/>
</dbReference>
<evidence type="ECO:0000259" key="3">
    <source>
        <dbReference type="PROSITE" id="PS50887"/>
    </source>
</evidence>
<protein>
    <submittedName>
        <fullName evidence="4">PAS domain S-box-containing protein/diguanylate cyclase (GGDEF)-like protein</fullName>
    </submittedName>
</protein>
<dbReference type="PANTHER" id="PTHR44757:SF2">
    <property type="entry name" value="BIOFILM ARCHITECTURE MAINTENANCE PROTEIN MBAA"/>
    <property type="match status" value="1"/>
</dbReference>
<dbReference type="Pfam" id="PF08448">
    <property type="entry name" value="PAS_4"/>
    <property type="match status" value="1"/>
</dbReference>
<dbReference type="SMART" id="SM00091">
    <property type="entry name" value="PAS"/>
    <property type="match status" value="4"/>
</dbReference>
<dbReference type="Gene3D" id="3.30.450.20">
    <property type="entry name" value="PAS domain"/>
    <property type="match status" value="4"/>
</dbReference>
<dbReference type="Pfam" id="PF08447">
    <property type="entry name" value="PAS_3"/>
    <property type="match status" value="2"/>
</dbReference>
<comment type="caution">
    <text evidence="4">The sequence shown here is derived from an EMBL/GenBank/DDBJ whole genome shotgun (WGS) entry which is preliminary data.</text>
</comment>
<dbReference type="InterPro" id="IPR000160">
    <property type="entry name" value="GGDEF_dom"/>
</dbReference>
<reference evidence="4 5" key="1">
    <citation type="submission" date="2019-06" db="EMBL/GenBank/DDBJ databases">
        <title>Genomic Encyclopedia of Archaeal and Bacterial Type Strains, Phase II (KMG-II): from individual species to whole genera.</title>
        <authorList>
            <person name="Goeker M."/>
        </authorList>
    </citation>
    <scope>NUCLEOTIDE SEQUENCE [LARGE SCALE GENOMIC DNA]</scope>
    <source>
        <strain evidence="4 5">DSM 7270</strain>
    </source>
</reference>
<dbReference type="InterPro" id="IPR000014">
    <property type="entry name" value="PAS"/>
</dbReference>
<feature type="domain" description="PAC" evidence="2">
    <location>
        <begin position="245"/>
        <end position="297"/>
    </location>
</feature>
<feature type="domain" description="PAS" evidence="1">
    <location>
        <begin position="170"/>
        <end position="242"/>
    </location>
</feature>
<dbReference type="InterPro" id="IPR035965">
    <property type="entry name" value="PAS-like_dom_sf"/>
</dbReference>
<dbReference type="PROSITE" id="PS50112">
    <property type="entry name" value="PAS"/>
    <property type="match status" value="1"/>
</dbReference>
<dbReference type="SUPFAM" id="SSF55785">
    <property type="entry name" value="PYP-like sensor domain (PAS domain)"/>
    <property type="match status" value="4"/>
</dbReference>
<dbReference type="SUPFAM" id="SSF55073">
    <property type="entry name" value="Nucleotide cyclase"/>
    <property type="match status" value="1"/>
</dbReference>
<dbReference type="InterPro" id="IPR052155">
    <property type="entry name" value="Biofilm_reg_signaling"/>
</dbReference>
<feature type="domain" description="PAC" evidence="2">
    <location>
        <begin position="364"/>
        <end position="415"/>
    </location>
</feature>
<dbReference type="PROSITE" id="PS50887">
    <property type="entry name" value="GGDEF"/>
    <property type="match status" value="1"/>
</dbReference>
<dbReference type="GO" id="GO:0003824">
    <property type="term" value="F:catalytic activity"/>
    <property type="evidence" value="ECO:0007669"/>
    <property type="project" value="UniProtKB-ARBA"/>
</dbReference>
<dbReference type="CDD" id="cd00130">
    <property type="entry name" value="PAS"/>
    <property type="match status" value="2"/>
</dbReference>
<dbReference type="InterPro" id="IPR013655">
    <property type="entry name" value="PAS_fold_3"/>
</dbReference>
<dbReference type="AlphaFoldDB" id="A0A543LJ69"/>
<evidence type="ECO:0000313" key="4">
    <source>
        <dbReference type="EMBL" id="TQN07335.1"/>
    </source>
</evidence>
<evidence type="ECO:0000259" key="1">
    <source>
        <dbReference type="PROSITE" id="PS50112"/>
    </source>
</evidence>
<sequence length="705" mass="78855">MQVRGRIVRRAGKPSSQRITGTYIDVTQRHEIDAVRQELQQRLAKLLVQVPGTVYQFRLRPDGSSCFPYASPGIADIYGITPELAQTDSRQAFASAHPEDLEALRSSILESARTLELWSHEWRQVLPNGQIRWLAGQAKPEREADGSTLWHGYIHDVTEQHSVMEALRRSEARLRLTMAAAQDDLWEWDTRTGIIEMDQRCHQMLGYEVLPQKLSFQTWQEYVHPDDRHRVLTTLQRQIALGEPFDMETRLLTQQGTWRWMEIRGQVAPDDTEIAGLVIGTQTDITPRKQETHLRQALLDNAAAALLISTPERIIALANHRAVETFSQDGLPLQGKSLSVLHRHEAAFTQFLPYVDAVREQGGVEVEYLMRTATGALRWFSIRGTPLDPQQPEGDVIWTLVDTTERRETEEALATAQAHLMEVIRHFPGGVLVQNQVGTAVVLNQALCDLFGVSTPSEELVGCDRNKLRAMVPSEVLDALPPTEQLYTMGNNATYEVALAQGTTVRIDMVQIRTARGDDLGRLWLAQDITERRRREERLATTDTLTGLTNRRAFMARLEAEITHIAHGAPPAAFLMLDLDHFKRVNDTWGHATGDKVLVHLANLLRGNLLRKEDMAGRLGGEEFAVLLPNTTVEQGHAIAERLRMALEQSTIASDDGQTIRVTMSVGLCPVLPDSASTLASSDAALYQAKNTGRNRVVRAGTPDA</sequence>
<organism evidence="4 5">
    <name type="scientific">Acidovorax temperans</name>
    <dbReference type="NCBI Taxonomy" id="80878"/>
    <lineage>
        <taxon>Bacteria</taxon>
        <taxon>Pseudomonadati</taxon>
        <taxon>Pseudomonadota</taxon>
        <taxon>Betaproteobacteria</taxon>
        <taxon>Burkholderiales</taxon>
        <taxon>Comamonadaceae</taxon>
        <taxon>Acidovorax</taxon>
    </lineage>
</organism>
<dbReference type="CDD" id="cd01949">
    <property type="entry name" value="GGDEF"/>
    <property type="match status" value="1"/>
</dbReference>
<dbReference type="InterPro" id="IPR029787">
    <property type="entry name" value="Nucleotide_cyclase"/>
</dbReference>
<evidence type="ECO:0000313" key="5">
    <source>
        <dbReference type="Proteomes" id="UP000316993"/>
    </source>
</evidence>
<evidence type="ECO:0000259" key="2">
    <source>
        <dbReference type="PROSITE" id="PS50113"/>
    </source>
</evidence>
<dbReference type="Gene3D" id="3.30.70.270">
    <property type="match status" value="1"/>
</dbReference>
<name>A0A543LJ69_9BURK</name>